<feature type="transmembrane region" description="Helical" evidence="1">
    <location>
        <begin position="57"/>
        <end position="78"/>
    </location>
</feature>
<protein>
    <submittedName>
        <fullName evidence="2">Uncharacterized protein</fullName>
    </submittedName>
</protein>
<reference evidence="2 3" key="1">
    <citation type="submission" date="2014-12" db="EMBL/GenBank/DDBJ databases">
        <title>Mercury Reductase activity and rhizosphere competence traits in the genome of root associated Photobacterium halotolerans MELD1.</title>
        <authorList>
            <person name="Mathew D.C."/>
            <person name="Huang C.-C."/>
        </authorList>
    </citation>
    <scope>NUCLEOTIDE SEQUENCE [LARGE SCALE GENOMIC DNA]</scope>
    <source>
        <strain evidence="2 3">MELD1</strain>
    </source>
</reference>
<evidence type="ECO:0000313" key="3">
    <source>
        <dbReference type="Proteomes" id="UP000033633"/>
    </source>
</evidence>
<proteinExistence type="predicted"/>
<sequence>MSGSWGNFFPYFAGAFKLIVLGIGGYFAIKWHFDEEARVREEEGVVFDRSSYMKKMAMILVFLVALVILVVYATNWFLY</sequence>
<dbReference type="Proteomes" id="UP000033633">
    <property type="component" value="Unassembled WGS sequence"/>
</dbReference>
<organism evidence="2 3">
    <name type="scientific">Photobacterium halotolerans</name>
    <dbReference type="NCBI Taxonomy" id="265726"/>
    <lineage>
        <taxon>Bacteria</taxon>
        <taxon>Pseudomonadati</taxon>
        <taxon>Pseudomonadota</taxon>
        <taxon>Gammaproteobacteria</taxon>
        <taxon>Vibrionales</taxon>
        <taxon>Vibrionaceae</taxon>
        <taxon>Photobacterium</taxon>
    </lineage>
</organism>
<keyword evidence="3" id="KW-1185">Reference proteome</keyword>
<keyword evidence="1" id="KW-1133">Transmembrane helix</keyword>
<dbReference type="PATRIC" id="fig|265726.11.peg.1588"/>
<comment type="caution">
    <text evidence="2">The sequence shown here is derived from an EMBL/GenBank/DDBJ whole genome shotgun (WGS) entry which is preliminary data.</text>
</comment>
<dbReference type="OrthoDB" id="8666115at2"/>
<keyword evidence="1" id="KW-0812">Transmembrane</keyword>
<dbReference type="AlphaFoldDB" id="A0A0F5VB85"/>
<keyword evidence="1" id="KW-0472">Membrane</keyword>
<dbReference type="RefSeq" id="WP_046221745.1">
    <property type="nucleotide sequence ID" value="NZ_JWYV01000016.1"/>
</dbReference>
<evidence type="ECO:0000256" key="1">
    <source>
        <dbReference type="SAM" id="Phobius"/>
    </source>
</evidence>
<accession>A0A0F5VB85</accession>
<name>A0A0F5VB85_9GAMM</name>
<gene>
    <name evidence="2" type="ORF">KY46_16615</name>
</gene>
<dbReference type="EMBL" id="JWYV01000016">
    <property type="protein sequence ID" value="KKC98749.1"/>
    <property type="molecule type" value="Genomic_DNA"/>
</dbReference>
<feature type="transmembrane region" description="Helical" evidence="1">
    <location>
        <begin position="12"/>
        <end position="29"/>
    </location>
</feature>
<evidence type="ECO:0000313" key="2">
    <source>
        <dbReference type="EMBL" id="KKC98749.1"/>
    </source>
</evidence>